<reference evidence="3 4" key="1">
    <citation type="submission" date="2024-01" db="EMBL/GenBank/DDBJ databases">
        <authorList>
            <consortium name="Genoscope - CEA"/>
            <person name="William W."/>
        </authorList>
    </citation>
    <scope>NUCLEOTIDE SEQUENCE [LARGE SCALE GENOMIC DNA]</scope>
    <source>
        <strain evidence="3 4">29B2s-10</strain>
    </source>
</reference>
<feature type="compositionally biased region" description="Basic and acidic residues" evidence="1">
    <location>
        <begin position="63"/>
        <end position="79"/>
    </location>
</feature>
<proteinExistence type="predicted"/>
<evidence type="ECO:0000313" key="4">
    <source>
        <dbReference type="Proteomes" id="UP001497600"/>
    </source>
</evidence>
<name>A0ABP0E6I1_9ASCO</name>
<feature type="transmembrane region" description="Helical" evidence="2">
    <location>
        <begin position="20"/>
        <end position="38"/>
    </location>
</feature>
<dbReference type="EMBL" id="OZ004253">
    <property type="protein sequence ID" value="CAK7894198.1"/>
    <property type="molecule type" value="Genomic_DNA"/>
</dbReference>
<keyword evidence="2" id="KW-0472">Membrane</keyword>
<feature type="region of interest" description="Disordered" evidence="1">
    <location>
        <begin position="52"/>
        <end position="79"/>
    </location>
</feature>
<sequence length="140" mass="16662">MTRYYSAIDRFFNRFRKKGFFIYTSIVVAATIYSMYSLSNLPDVREIKDKETKRLRDKKKKKANDQVEKDKESKLKESDDINDPIKKELAKDHNQIDNWTRKQLYSFLGKHNIFPNLDITLDDLKEQAKAVFYNDIVAEI</sequence>
<protein>
    <submittedName>
        <fullName evidence="3">Uncharacterized protein</fullName>
    </submittedName>
</protein>
<accession>A0ABP0E6I1</accession>
<keyword evidence="2" id="KW-1133">Transmembrane helix</keyword>
<evidence type="ECO:0000313" key="3">
    <source>
        <dbReference type="EMBL" id="CAK7894198.1"/>
    </source>
</evidence>
<keyword evidence="4" id="KW-1185">Reference proteome</keyword>
<evidence type="ECO:0000256" key="2">
    <source>
        <dbReference type="SAM" id="Phobius"/>
    </source>
</evidence>
<keyword evidence="2" id="KW-0812">Transmembrane</keyword>
<gene>
    <name evidence="3" type="ORF">CAAN4_A11364</name>
</gene>
<organism evidence="3 4">
    <name type="scientific">[Candida] anglica</name>
    <dbReference type="NCBI Taxonomy" id="148631"/>
    <lineage>
        <taxon>Eukaryota</taxon>
        <taxon>Fungi</taxon>
        <taxon>Dikarya</taxon>
        <taxon>Ascomycota</taxon>
        <taxon>Saccharomycotina</taxon>
        <taxon>Pichiomycetes</taxon>
        <taxon>Debaryomycetaceae</taxon>
        <taxon>Kurtzmaniella</taxon>
    </lineage>
</organism>
<dbReference type="Proteomes" id="UP001497600">
    <property type="component" value="Chromosome A"/>
</dbReference>
<evidence type="ECO:0000256" key="1">
    <source>
        <dbReference type="SAM" id="MobiDB-lite"/>
    </source>
</evidence>